<dbReference type="GO" id="GO:0042802">
    <property type="term" value="F:identical protein binding"/>
    <property type="evidence" value="ECO:0007669"/>
    <property type="project" value="UniProtKB-ARBA"/>
</dbReference>
<organism evidence="22 23">
    <name type="scientific">Leucothrix pacifica</name>
    <dbReference type="NCBI Taxonomy" id="1247513"/>
    <lineage>
        <taxon>Bacteria</taxon>
        <taxon>Pseudomonadati</taxon>
        <taxon>Pseudomonadota</taxon>
        <taxon>Gammaproteobacteria</taxon>
        <taxon>Thiotrichales</taxon>
        <taxon>Thiotrichaceae</taxon>
        <taxon>Leucothrix</taxon>
    </lineage>
</organism>
<feature type="region of interest" description="Disordered" evidence="17">
    <location>
        <begin position="1"/>
        <end position="25"/>
    </location>
</feature>
<evidence type="ECO:0000259" key="20">
    <source>
        <dbReference type="Pfam" id="PF13614"/>
    </source>
</evidence>
<dbReference type="EMBL" id="QGKM01000013">
    <property type="protein sequence ID" value="PWQ99157.1"/>
    <property type="molecule type" value="Genomic_DNA"/>
</dbReference>
<evidence type="ECO:0000256" key="13">
    <source>
        <dbReference type="ARBA" id="ARBA00023136"/>
    </source>
</evidence>
<dbReference type="InterPro" id="IPR005702">
    <property type="entry name" value="Wzc-like_C"/>
</dbReference>
<feature type="coiled-coil region" evidence="16">
    <location>
        <begin position="223"/>
        <end position="297"/>
    </location>
</feature>
<evidence type="ECO:0000256" key="7">
    <source>
        <dbReference type="ARBA" id="ARBA00022679"/>
    </source>
</evidence>
<dbReference type="PANTHER" id="PTHR32309:SF13">
    <property type="entry name" value="FERRIC ENTEROBACTIN TRANSPORT PROTEIN FEPE"/>
    <property type="match status" value="1"/>
</dbReference>
<comment type="catalytic activity">
    <reaction evidence="15">
        <text>L-tyrosyl-[protein] + ATP = O-phospho-L-tyrosyl-[protein] + ADP + H(+)</text>
        <dbReference type="Rhea" id="RHEA:10596"/>
        <dbReference type="Rhea" id="RHEA-COMP:10136"/>
        <dbReference type="Rhea" id="RHEA-COMP:20101"/>
        <dbReference type="ChEBI" id="CHEBI:15378"/>
        <dbReference type="ChEBI" id="CHEBI:30616"/>
        <dbReference type="ChEBI" id="CHEBI:46858"/>
        <dbReference type="ChEBI" id="CHEBI:61978"/>
        <dbReference type="ChEBI" id="CHEBI:456216"/>
        <dbReference type="EC" id="2.7.10.2"/>
    </reaction>
</comment>
<dbReference type="InterPro" id="IPR050445">
    <property type="entry name" value="Bact_polysacc_biosynth/exp"/>
</dbReference>
<keyword evidence="12 18" id="KW-1133">Transmembrane helix</keyword>
<evidence type="ECO:0000256" key="14">
    <source>
        <dbReference type="ARBA" id="ARBA00023137"/>
    </source>
</evidence>
<dbReference type="GO" id="GO:0005886">
    <property type="term" value="C:plasma membrane"/>
    <property type="evidence" value="ECO:0007669"/>
    <property type="project" value="UniProtKB-SubCell"/>
</dbReference>
<feature type="coiled-coil region" evidence="16">
    <location>
        <begin position="340"/>
        <end position="389"/>
    </location>
</feature>
<feature type="compositionally biased region" description="Polar residues" evidence="17">
    <location>
        <begin position="1"/>
        <end position="20"/>
    </location>
</feature>
<evidence type="ECO:0000256" key="2">
    <source>
        <dbReference type="ARBA" id="ARBA00007316"/>
    </source>
</evidence>
<comment type="caution">
    <text evidence="22">The sequence shown here is derived from an EMBL/GenBank/DDBJ whole genome shotgun (WGS) entry which is preliminary data.</text>
</comment>
<keyword evidence="7" id="KW-0808">Transferase</keyword>
<keyword evidence="14" id="KW-0829">Tyrosine-protein kinase</keyword>
<dbReference type="SUPFAM" id="SSF52540">
    <property type="entry name" value="P-loop containing nucleoside triphosphate hydrolases"/>
    <property type="match status" value="1"/>
</dbReference>
<evidence type="ECO:0000256" key="9">
    <source>
        <dbReference type="ARBA" id="ARBA00022741"/>
    </source>
</evidence>
<evidence type="ECO:0000256" key="5">
    <source>
        <dbReference type="ARBA" id="ARBA00022475"/>
    </source>
</evidence>
<dbReference type="Pfam" id="PF02706">
    <property type="entry name" value="Wzz"/>
    <property type="match status" value="1"/>
</dbReference>
<proteinExistence type="inferred from homology"/>
<dbReference type="InterPro" id="IPR027417">
    <property type="entry name" value="P-loop_NTPase"/>
</dbReference>
<evidence type="ECO:0000256" key="15">
    <source>
        <dbReference type="ARBA" id="ARBA00051245"/>
    </source>
</evidence>
<evidence type="ECO:0000256" key="6">
    <source>
        <dbReference type="ARBA" id="ARBA00022519"/>
    </source>
</evidence>
<keyword evidence="13 18" id="KW-0472">Membrane</keyword>
<evidence type="ECO:0000256" key="8">
    <source>
        <dbReference type="ARBA" id="ARBA00022692"/>
    </source>
</evidence>
<name>A0A317CLS1_9GAMM</name>
<gene>
    <name evidence="22" type="ORF">DKW60_06910</name>
</gene>
<feature type="transmembrane region" description="Helical" evidence="18">
    <location>
        <begin position="56"/>
        <end position="76"/>
    </location>
</feature>
<keyword evidence="8 18" id="KW-0812">Transmembrane</keyword>
<sequence length="737" mass="81020">MSVDNNQRLPSRVTNNQAASGQVVPHPSTIYPEELLEPSNGLNLKDFIVIITRRKWLVTTIALLTLLAVILITLMIKPVYRATSTIQIERNAKQIVSGNTFDAIESRSDKDFHETQRQLIQSKALAGRVINQLGLDTKDTSSGLVSSIKKALGMSSADQSNAERTEALFLDNLTVQPVSNSQLVSINYDSTDPKLAADISNAISRTFVRMNLEKRFDTASYSKDFLSENIQRVRQTLEKSEQALNDYAKQYGIVQDIDGESTDTHSLKKLSEELVKVERERIEAEALYNQAKNADTDNPTIIAVLSKDPTLQEKGNELALMIADRNARIQRSSSGTSRTIRNLTAKIERLRAEINAQSSTVLSSLKSEADTAKNRQELIREQLAELKNNAIATQGDSIKYNTLKREVESNQALYTDLLQQLKTVNVASTVGTNNISIIDKAGVPYEKHKPKLRNNVAFGLLLGLMLGMGAAFLREFMDDTLKGSDELERTTGLPVLGLLPNIKNQPDEHTALLAHMEPRSPLAEAIRSLRTSLKFSTQYGAPRTTFITSSNPAEGKSSIALNLATAYAQVGSRVLLIDADLRNPSIHHLLKLDNLEGLTNYLAGAGEASAISRPCLIKQLRVITSGPIPPDPVELLSGNRMTELLDLAKNEFDYIIIDGPPVIGLADALVLSNLSDATILTVQAGITRKASLMAALKRLERSSGNIIGTLLSRVDRASNPEYNEDSYYTYTSPNRNV</sequence>
<dbReference type="CDD" id="cd05387">
    <property type="entry name" value="BY-kinase"/>
    <property type="match status" value="1"/>
</dbReference>
<keyword evidence="10" id="KW-0418">Kinase</keyword>
<dbReference type="FunFam" id="3.40.50.300:FF:000527">
    <property type="entry name" value="Tyrosine-protein kinase etk"/>
    <property type="match status" value="1"/>
</dbReference>
<keyword evidence="9" id="KW-0547">Nucleotide-binding</keyword>
<dbReference type="AlphaFoldDB" id="A0A317CLS1"/>
<dbReference type="InterPro" id="IPR025669">
    <property type="entry name" value="AAA_dom"/>
</dbReference>
<dbReference type="Pfam" id="PF13807">
    <property type="entry name" value="GNVR"/>
    <property type="match status" value="1"/>
</dbReference>
<dbReference type="Gene3D" id="3.40.50.300">
    <property type="entry name" value="P-loop containing nucleotide triphosphate hydrolases"/>
    <property type="match status" value="1"/>
</dbReference>
<evidence type="ECO:0000256" key="1">
    <source>
        <dbReference type="ARBA" id="ARBA00004429"/>
    </source>
</evidence>
<comment type="similarity">
    <text evidence="2">Belongs to the CpsD/CapB family.</text>
</comment>
<dbReference type="RefSeq" id="WP_109836918.1">
    <property type="nucleotide sequence ID" value="NZ_QGKM01000013.1"/>
</dbReference>
<evidence type="ECO:0000259" key="19">
    <source>
        <dbReference type="Pfam" id="PF02706"/>
    </source>
</evidence>
<dbReference type="Proteomes" id="UP000245539">
    <property type="component" value="Unassembled WGS sequence"/>
</dbReference>
<reference evidence="22 23" key="1">
    <citation type="submission" date="2018-05" db="EMBL/GenBank/DDBJ databases">
        <title>Leucothrix arctica sp. nov., isolated from Arctic seawater.</title>
        <authorList>
            <person name="Choi A."/>
            <person name="Baek K."/>
        </authorList>
    </citation>
    <scope>NUCLEOTIDE SEQUENCE [LARGE SCALE GENOMIC DNA]</scope>
    <source>
        <strain evidence="22 23">JCM 18388</strain>
    </source>
</reference>
<dbReference type="OrthoDB" id="9775724at2"/>
<dbReference type="InterPro" id="IPR003856">
    <property type="entry name" value="LPS_length_determ_N"/>
</dbReference>
<dbReference type="InterPro" id="IPR032807">
    <property type="entry name" value="GNVR"/>
</dbReference>
<evidence type="ECO:0000256" key="17">
    <source>
        <dbReference type="SAM" id="MobiDB-lite"/>
    </source>
</evidence>
<comment type="subcellular location">
    <subcellularLocation>
        <location evidence="1">Cell inner membrane</location>
        <topology evidence="1">Multi-pass membrane protein</topology>
    </subcellularLocation>
</comment>
<dbReference type="NCBIfam" id="TIGR01007">
    <property type="entry name" value="eps_fam"/>
    <property type="match status" value="1"/>
</dbReference>
<feature type="domain" description="Polysaccharide chain length determinant N-terminal" evidence="19">
    <location>
        <begin position="42"/>
        <end position="133"/>
    </location>
</feature>
<evidence type="ECO:0000256" key="4">
    <source>
        <dbReference type="ARBA" id="ARBA00011903"/>
    </source>
</evidence>
<dbReference type="GO" id="GO:0004715">
    <property type="term" value="F:non-membrane spanning protein tyrosine kinase activity"/>
    <property type="evidence" value="ECO:0007669"/>
    <property type="project" value="UniProtKB-EC"/>
</dbReference>
<evidence type="ECO:0000313" key="22">
    <source>
        <dbReference type="EMBL" id="PWQ99157.1"/>
    </source>
</evidence>
<comment type="similarity">
    <text evidence="3">Belongs to the etk/wzc family.</text>
</comment>
<evidence type="ECO:0000256" key="11">
    <source>
        <dbReference type="ARBA" id="ARBA00022840"/>
    </source>
</evidence>
<keyword evidence="16" id="KW-0175">Coiled coil</keyword>
<keyword evidence="5" id="KW-1003">Cell membrane</keyword>
<dbReference type="PANTHER" id="PTHR32309">
    <property type="entry name" value="TYROSINE-PROTEIN KINASE"/>
    <property type="match status" value="1"/>
</dbReference>
<dbReference type="Pfam" id="PF13614">
    <property type="entry name" value="AAA_31"/>
    <property type="match status" value="1"/>
</dbReference>
<evidence type="ECO:0000256" key="10">
    <source>
        <dbReference type="ARBA" id="ARBA00022777"/>
    </source>
</evidence>
<dbReference type="GO" id="GO:0005524">
    <property type="term" value="F:ATP binding"/>
    <property type="evidence" value="ECO:0007669"/>
    <property type="project" value="UniProtKB-KW"/>
</dbReference>
<keyword evidence="6" id="KW-0997">Cell inner membrane</keyword>
<keyword evidence="23" id="KW-1185">Reference proteome</keyword>
<keyword evidence="11" id="KW-0067">ATP-binding</keyword>
<dbReference type="EC" id="2.7.10.2" evidence="4"/>
<evidence type="ECO:0000256" key="3">
    <source>
        <dbReference type="ARBA" id="ARBA00008883"/>
    </source>
</evidence>
<feature type="domain" description="Tyrosine-protein kinase G-rich" evidence="21">
    <location>
        <begin position="402"/>
        <end position="475"/>
    </location>
</feature>
<evidence type="ECO:0000256" key="18">
    <source>
        <dbReference type="SAM" id="Phobius"/>
    </source>
</evidence>
<accession>A0A317CLS1</accession>
<evidence type="ECO:0000259" key="21">
    <source>
        <dbReference type="Pfam" id="PF13807"/>
    </source>
</evidence>
<evidence type="ECO:0000256" key="12">
    <source>
        <dbReference type="ARBA" id="ARBA00022989"/>
    </source>
</evidence>
<evidence type="ECO:0000313" key="23">
    <source>
        <dbReference type="Proteomes" id="UP000245539"/>
    </source>
</evidence>
<feature type="domain" description="AAA" evidence="20">
    <location>
        <begin position="555"/>
        <end position="685"/>
    </location>
</feature>
<protein>
    <recommendedName>
        <fullName evidence="4">non-specific protein-tyrosine kinase</fullName>
        <ecNumber evidence="4">2.7.10.2</ecNumber>
    </recommendedName>
</protein>
<evidence type="ECO:0000256" key="16">
    <source>
        <dbReference type="SAM" id="Coils"/>
    </source>
</evidence>